<dbReference type="AlphaFoldDB" id="A0A371K1Y0"/>
<dbReference type="InterPro" id="IPR028994">
    <property type="entry name" value="Integrin_alpha_N"/>
</dbReference>
<gene>
    <name evidence="3" type="ORF">DX914_01590</name>
</gene>
<dbReference type="PANTHER" id="PTHR46580:SF4">
    <property type="entry name" value="ATP_GTP-BINDING PROTEIN"/>
    <property type="match status" value="1"/>
</dbReference>
<feature type="region of interest" description="Disordered" evidence="2">
    <location>
        <begin position="60"/>
        <end position="105"/>
    </location>
</feature>
<evidence type="ECO:0000256" key="1">
    <source>
        <dbReference type="ARBA" id="ARBA00022729"/>
    </source>
</evidence>
<name>A0A371K1Y0_9GAMM</name>
<evidence type="ECO:0000256" key="2">
    <source>
        <dbReference type="SAM" id="MobiDB-lite"/>
    </source>
</evidence>
<proteinExistence type="predicted"/>
<dbReference type="SUPFAM" id="SSF69318">
    <property type="entry name" value="Integrin alpha N-terminal domain"/>
    <property type="match status" value="1"/>
</dbReference>
<dbReference type="Proteomes" id="UP000264492">
    <property type="component" value="Unassembled WGS sequence"/>
</dbReference>
<sequence length="552" mass="58312">MASSEAESLFPQHQPIYSARVNVGIHMLKRSSAALMLMAGGACAGLLWFSQSLADLVRQPSDSRPDAMAGATSDARPRAGAAHSARPWTYAAPRARTTPVARPGGRFGAASSPMLTMSFEQPAYSLVAPEFLSDPAAAAARSIAVGDVSGDGRDDLVFLSVRTAPNPNDSRMQVYVAHQRVDGRLDTAIKIAEWGNEFDYQLLIADLDRNGVGDIITTARDDVMVLRSNVDGTFTSSAAAAGDPHELRVTDVDRDGYLDVLVDSGDTWATVVHGGPGGIEGTSTLTLPSSGVRTTGDVTGDGMDDLILAAVFNRPLEEFHIYPALASGGYATPVVLSLPLGSNPAGSLAVGDFNADGRGDLALDEAKDYANLRLYFQDSQGNLSPSLEVARQRGSGSLIASDLDRDGRTDLAIAHSGWSYVGYFLQTSTGFTPETVVNAYQSMGRANYFTAGDLNHDGCGDLVVSRWSQSPVVLYGQGCVTRPPMADCRLPALEARDSGVGGAGLAVPMPHQRNGDAVSYVSAERTRGTGLHFERSRRDARGVSLPKSARSN</sequence>
<dbReference type="Pfam" id="PF13517">
    <property type="entry name" value="FG-GAP_3"/>
    <property type="match status" value="3"/>
</dbReference>
<feature type="compositionally biased region" description="Low complexity" evidence="2">
    <location>
        <begin position="85"/>
        <end position="103"/>
    </location>
</feature>
<dbReference type="Gene3D" id="2.130.10.130">
    <property type="entry name" value="Integrin alpha, N-terminal"/>
    <property type="match status" value="2"/>
</dbReference>
<comment type="caution">
    <text evidence="3">The sequence shown here is derived from an EMBL/GenBank/DDBJ whole genome shotgun (WGS) entry which is preliminary data.</text>
</comment>
<dbReference type="InterPro" id="IPR013517">
    <property type="entry name" value="FG-GAP"/>
</dbReference>
<dbReference type="EMBL" id="QTSU01000001">
    <property type="protein sequence ID" value="RDZ27884.1"/>
    <property type="molecule type" value="Genomic_DNA"/>
</dbReference>
<organism evidence="3 4">
    <name type="scientific">Lysobacter silvisoli</name>
    <dbReference type="NCBI Taxonomy" id="2293254"/>
    <lineage>
        <taxon>Bacteria</taxon>
        <taxon>Pseudomonadati</taxon>
        <taxon>Pseudomonadota</taxon>
        <taxon>Gammaproteobacteria</taxon>
        <taxon>Lysobacterales</taxon>
        <taxon>Lysobacteraceae</taxon>
        <taxon>Lysobacter</taxon>
    </lineage>
</organism>
<reference evidence="3 4" key="1">
    <citation type="submission" date="2018-08" db="EMBL/GenBank/DDBJ databases">
        <title>Lysobacter sp. zong2l5, whole genome shotgun sequence.</title>
        <authorList>
            <person name="Zhang X."/>
            <person name="Feng G."/>
            <person name="Zhu H."/>
        </authorList>
    </citation>
    <scope>NUCLEOTIDE SEQUENCE [LARGE SCALE GENOMIC DNA]</scope>
    <source>
        <strain evidence="4">zong2l5</strain>
    </source>
</reference>
<keyword evidence="4" id="KW-1185">Reference proteome</keyword>
<accession>A0A371K1Y0</accession>
<protein>
    <submittedName>
        <fullName evidence="3">VCBS repeat-containing protein</fullName>
    </submittedName>
</protein>
<keyword evidence="1" id="KW-0732">Signal</keyword>
<dbReference type="PANTHER" id="PTHR46580">
    <property type="entry name" value="SENSOR KINASE-RELATED"/>
    <property type="match status" value="1"/>
</dbReference>
<evidence type="ECO:0000313" key="4">
    <source>
        <dbReference type="Proteomes" id="UP000264492"/>
    </source>
</evidence>
<evidence type="ECO:0000313" key="3">
    <source>
        <dbReference type="EMBL" id="RDZ27884.1"/>
    </source>
</evidence>